<dbReference type="PANTHER" id="PTHR31286:SF99">
    <property type="entry name" value="DUF4283 DOMAIN-CONTAINING PROTEIN"/>
    <property type="match status" value="1"/>
</dbReference>
<gene>
    <name evidence="3" type="ORF">CASFOL_013086</name>
</gene>
<feature type="compositionally biased region" description="Basic and acidic residues" evidence="1">
    <location>
        <begin position="353"/>
        <end position="363"/>
    </location>
</feature>
<feature type="region of interest" description="Disordered" evidence="1">
    <location>
        <begin position="343"/>
        <end position="363"/>
    </location>
</feature>
<name>A0ABD3DKT8_9LAMI</name>
<accession>A0ABD3DKT8</accession>
<evidence type="ECO:0000259" key="2">
    <source>
        <dbReference type="Pfam" id="PF14111"/>
    </source>
</evidence>
<evidence type="ECO:0000313" key="4">
    <source>
        <dbReference type="Proteomes" id="UP001632038"/>
    </source>
</evidence>
<evidence type="ECO:0000313" key="3">
    <source>
        <dbReference type="EMBL" id="KAL3642271.1"/>
    </source>
</evidence>
<feature type="compositionally biased region" description="Polar residues" evidence="1">
    <location>
        <begin position="343"/>
        <end position="352"/>
    </location>
</feature>
<feature type="domain" description="DUF4283" evidence="2">
    <location>
        <begin position="89"/>
        <end position="170"/>
    </location>
</feature>
<feature type="region of interest" description="Disordered" evidence="1">
    <location>
        <begin position="430"/>
        <end position="453"/>
    </location>
</feature>
<comment type="caution">
    <text evidence="3">The sequence shown here is derived from an EMBL/GenBank/DDBJ whole genome shotgun (WGS) entry which is preliminary data.</text>
</comment>
<sequence>MEILPVDKPPDMACNMANYGSNLVSNKAIQPRSYAQVVMPSKKDSLQPTTLSTDWFRLKPINIPIRGSTMVENTPACIVSPMEIEMASKQFDCALIMKFSSGRPSLHDVKMHVKQNWNLNTDPVISLLDARHFLIIAANQSDMIKAQSQDSHKINASMFRLFRWQRDYDFVRDSTMIPVWISLPKLPLIYMNPSFLEKIGNMLGNFLRVDDKTLSLQNAMRARICVELDVSKEFHNQIWIGESKDIGFWQNVEYEGNVSFCSYCGLLGHVKGICRKIKVPPKGVSQSTTSNVQIQKKGAQAKELWKEKASTSLCTAPQSNNELPQIQTQKITILENQHHNNASESLHNTGEQQENKADKEKTKAKEKAVFLEDASNSHQMHNMFSLLQEEEICQDSQFESLKEANKEENLSAFNQKQIEETNEDIIHVSRKDSEPNKETHLALQNEEADDPDKDHQVITLCNDEQGYSSDGMLQLEEALMGVPATRTTYNSEEDSDNSNSARKTKLKNKTSKERRVLRSARHIKVKKHCPNC</sequence>
<organism evidence="3 4">
    <name type="scientific">Castilleja foliolosa</name>
    <dbReference type="NCBI Taxonomy" id="1961234"/>
    <lineage>
        <taxon>Eukaryota</taxon>
        <taxon>Viridiplantae</taxon>
        <taxon>Streptophyta</taxon>
        <taxon>Embryophyta</taxon>
        <taxon>Tracheophyta</taxon>
        <taxon>Spermatophyta</taxon>
        <taxon>Magnoliopsida</taxon>
        <taxon>eudicotyledons</taxon>
        <taxon>Gunneridae</taxon>
        <taxon>Pentapetalae</taxon>
        <taxon>asterids</taxon>
        <taxon>lamiids</taxon>
        <taxon>Lamiales</taxon>
        <taxon>Orobanchaceae</taxon>
        <taxon>Pedicularideae</taxon>
        <taxon>Castillejinae</taxon>
        <taxon>Castilleja</taxon>
    </lineage>
</organism>
<feature type="region of interest" description="Disordered" evidence="1">
    <location>
        <begin position="487"/>
        <end position="515"/>
    </location>
</feature>
<dbReference type="Pfam" id="PF14111">
    <property type="entry name" value="DUF4283"/>
    <property type="match status" value="1"/>
</dbReference>
<protein>
    <recommendedName>
        <fullName evidence="2">DUF4283 domain-containing protein</fullName>
    </recommendedName>
</protein>
<dbReference type="InterPro" id="IPR040256">
    <property type="entry name" value="At4g02000-like"/>
</dbReference>
<feature type="compositionally biased region" description="Basic and acidic residues" evidence="1">
    <location>
        <begin position="430"/>
        <end position="440"/>
    </location>
</feature>
<dbReference type="Proteomes" id="UP001632038">
    <property type="component" value="Unassembled WGS sequence"/>
</dbReference>
<reference evidence="4" key="1">
    <citation type="journal article" date="2024" name="IScience">
        <title>Strigolactones Initiate the Formation of Haustorium-like Structures in Castilleja.</title>
        <authorList>
            <person name="Buerger M."/>
            <person name="Peterson D."/>
            <person name="Chory J."/>
        </authorList>
    </citation>
    <scope>NUCLEOTIDE SEQUENCE [LARGE SCALE GENOMIC DNA]</scope>
</reference>
<keyword evidence="4" id="KW-1185">Reference proteome</keyword>
<proteinExistence type="predicted"/>
<dbReference type="AlphaFoldDB" id="A0ABD3DKT8"/>
<dbReference type="EMBL" id="JAVIJP010000016">
    <property type="protein sequence ID" value="KAL3642271.1"/>
    <property type="molecule type" value="Genomic_DNA"/>
</dbReference>
<dbReference type="PANTHER" id="PTHR31286">
    <property type="entry name" value="GLYCINE-RICH CELL WALL STRUCTURAL PROTEIN 1.8-LIKE"/>
    <property type="match status" value="1"/>
</dbReference>
<dbReference type="InterPro" id="IPR025558">
    <property type="entry name" value="DUF4283"/>
</dbReference>
<evidence type="ECO:0000256" key="1">
    <source>
        <dbReference type="SAM" id="MobiDB-lite"/>
    </source>
</evidence>